<dbReference type="PANTHER" id="PTHR38479">
    <property type="entry name" value="LMO0824 PROTEIN"/>
    <property type="match status" value="1"/>
</dbReference>
<keyword evidence="2" id="KW-1185">Reference proteome</keyword>
<reference evidence="2" key="1">
    <citation type="journal article" date="2019" name="Int. J. Syst. Evol. Microbiol.">
        <title>The Global Catalogue of Microorganisms (GCM) 10K type strain sequencing project: providing services to taxonomists for standard genome sequencing and annotation.</title>
        <authorList>
            <consortium name="The Broad Institute Genomics Platform"/>
            <consortium name="The Broad Institute Genome Sequencing Center for Infectious Disease"/>
            <person name="Wu L."/>
            <person name="Ma J."/>
        </authorList>
    </citation>
    <scope>NUCLEOTIDE SEQUENCE [LARGE SCALE GENOMIC DNA]</scope>
    <source>
        <strain evidence="2">CCUG 59778</strain>
    </source>
</reference>
<dbReference type="PANTHER" id="PTHR38479:SF2">
    <property type="entry name" value="WINGED HELIX DNA-BINDING DOMAIN-CONTAINING PROTEIN"/>
    <property type="match status" value="1"/>
</dbReference>
<evidence type="ECO:0000313" key="1">
    <source>
        <dbReference type="EMBL" id="MFC5289509.1"/>
    </source>
</evidence>
<dbReference type="GO" id="GO:0003677">
    <property type="term" value="F:DNA binding"/>
    <property type="evidence" value="ECO:0007669"/>
    <property type="project" value="UniProtKB-KW"/>
</dbReference>
<dbReference type="EMBL" id="JBHSKF010000011">
    <property type="protein sequence ID" value="MFC5289509.1"/>
    <property type="molecule type" value="Genomic_DNA"/>
</dbReference>
<name>A0ABW0EQE1_9PSEU</name>
<dbReference type="RefSeq" id="WP_378249355.1">
    <property type="nucleotide sequence ID" value="NZ_JBHSKF010000011.1"/>
</dbReference>
<dbReference type="Pfam" id="PF06224">
    <property type="entry name" value="AlkZ-like"/>
    <property type="match status" value="1"/>
</dbReference>
<comment type="caution">
    <text evidence="1">The sequence shown here is derived from an EMBL/GenBank/DDBJ whole genome shotgun (WGS) entry which is preliminary data.</text>
</comment>
<dbReference type="Proteomes" id="UP001596157">
    <property type="component" value="Unassembled WGS sequence"/>
</dbReference>
<sequence length="388" mass="41903">MRHVTDEERRARLAVRHAIAPGFRVDGPEAATRAVTALHATEPATVFLSCWARVDDLRPADVERALYTDKALVKQLAMRRTLFTFPRDLLPAVWPSASARVAGTERARMAKDLVALGVTDDGHGWLDKACAEVLALLAEHPDGRTAAEIRTAIPMMGVKVAPSATAAWSSSRVLTLLGARADIVRGSNTGTWVSSRPRWTLTANWLGSVPEPLSSADGYRELVGRWLRSFGPGTEDDIVWWLGSTKSAVRAALAALEAVPVSLDGGDTGWLLPDDLAEAPDPGPWVALLPVLDPTTMGWKSRAFYLDGRRDQLFDRNGNAGTTAWVDGRAVGCWTQDASGTVAVQLVEAVSRSARRALDDEAARLTAWAGRRVETVYPSPAVRAATTR</sequence>
<gene>
    <name evidence="1" type="ORF">ACFPM7_20850</name>
</gene>
<accession>A0ABW0EQE1</accession>
<evidence type="ECO:0000313" key="2">
    <source>
        <dbReference type="Proteomes" id="UP001596157"/>
    </source>
</evidence>
<dbReference type="InterPro" id="IPR009351">
    <property type="entry name" value="AlkZ-like"/>
</dbReference>
<proteinExistence type="predicted"/>
<protein>
    <submittedName>
        <fullName evidence="1">Winged helix DNA-binding domain-containing protein</fullName>
    </submittedName>
</protein>
<organism evidence="1 2">
    <name type="scientific">Actinokineospora guangxiensis</name>
    <dbReference type="NCBI Taxonomy" id="1490288"/>
    <lineage>
        <taxon>Bacteria</taxon>
        <taxon>Bacillati</taxon>
        <taxon>Actinomycetota</taxon>
        <taxon>Actinomycetes</taxon>
        <taxon>Pseudonocardiales</taxon>
        <taxon>Pseudonocardiaceae</taxon>
        <taxon>Actinokineospora</taxon>
    </lineage>
</organism>
<keyword evidence="1" id="KW-0238">DNA-binding</keyword>